<dbReference type="SUPFAM" id="SSF49265">
    <property type="entry name" value="Fibronectin type III"/>
    <property type="match status" value="1"/>
</dbReference>
<comment type="caution">
    <text evidence="1">The sequence shown here is derived from an EMBL/GenBank/DDBJ whole genome shotgun (WGS) entry which is preliminary data.</text>
</comment>
<dbReference type="EMBL" id="LSLI01000047">
    <property type="protein sequence ID" value="KXS31977.1"/>
    <property type="molecule type" value="Genomic_DNA"/>
</dbReference>
<dbReference type="InterPro" id="IPR036116">
    <property type="entry name" value="FN3_sf"/>
</dbReference>
<gene>
    <name evidence="1" type="ORF">AWT59_1889</name>
</gene>
<dbReference type="PATRIC" id="fig|1796491.3.peg.2062"/>
<organism evidence="1 2">
    <name type="scientific">Candidatus Gallionella acididurans</name>
    <dbReference type="NCBI Taxonomy" id="1796491"/>
    <lineage>
        <taxon>Bacteria</taxon>
        <taxon>Pseudomonadati</taxon>
        <taxon>Pseudomonadota</taxon>
        <taxon>Betaproteobacteria</taxon>
        <taxon>Nitrosomonadales</taxon>
        <taxon>Gallionellaceae</taxon>
        <taxon>Gallionella</taxon>
    </lineage>
</organism>
<evidence type="ECO:0000313" key="2">
    <source>
        <dbReference type="Proteomes" id="UP000070578"/>
    </source>
</evidence>
<accession>A0A139BSK5</accession>
<evidence type="ECO:0000313" key="1">
    <source>
        <dbReference type="EMBL" id="KXS31977.1"/>
    </source>
</evidence>
<dbReference type="SUPFAM" id="SSF110296">
    <property type="entry name" value="Oligoxyloglucan reducing end-specific cellobiohydrolase"/>
    <property type="match status" value="1"/>
</dbReference>
<name>A0A139BSK5_9PROT</name>
<sequence>MATVLLGGCLDNGSTYAPPANFAATAGDGRVTLTWTPNWAIDYWVFSATDPSITAFNWIDLPNAHAYTIVPTPLYLCGLFMGDQYYFAANGRTSGGPGGPSSPTVSATPYDASTTSWMTGPTVSGANIYGVGYTSLFTCWNSPTTSGAGIFAMVGAGGAIYTSSDGKSWAHQAAPAGFTSDLYAVTGYTAFTNQYVPWPGLPVPPPQLWVTVGAGGSSLYSTDGVNWQIGGSNASTMPCINCTTNQDLHDITQAYGIFVAVGNAGTIMSTYDGLNWIMAANQPSSYNLWGIARGSVYVAVGEHGTILTSPDGSNWMAPSTPVTSNNLRKVAISPMGSLTGIVVAVGDQGTIVTSLNNGLNWSPVITLPGAPNLISVTVENKVFANVSADPLLEFAAPSSEFVAMDSTGKVYTSVNGIEWSGPSQTPISNPNAMFASGFGYVAAGNGGTTAYAF</sequence>
<reference evidence="1 2" key="2">
    <citation type="submission" date="2016-03" db="EMBL/GenBank/DDBJ databases">
        <title>New uncultured bacterium of the family Gallionellaceae from acid mine drainage: description and reconstruction of genome based on metagenomic analysis of microbial community.</title>
        <authorList>
            <person name="Kadnikov V."/>
            <person name="Ivasenko D."/>
            <person name="Beletsky A."/>
            <person name="Mardanov A."/>
            <person name="Danilova E."/>
            <person name="Pimenov N."/>
            <person name="Karnachuk O."/>
            <person name="Ravin N."/>
        </authorList>
    </citation>
    <scope>NUCLEOTIDE SEQUENCE [LARGE SCALE GENOMIC DNA]</scope>
    <source>
        <strain evidence="1">ShG14-8</strain>
    </source>
</reference>
<dbReference type="AlphaFoldDB" id="A0A139BSK5"/>
<dbReference type="Proteomes" id="UP000070578">
    <property type="component" value="Unassembled WGS sequence"/>
</dbReference>
<protein>
    <submittedName>
        <fullName evidence="1">Uncharacterized protein</fullName>
    </submittedName>
</protein>
<reference evidence="1 2" key="1">
    <citation type="submission" date="2016-02" db="EMBL/GenBank/DDBJ databases">
        <authorList>
            <person name="Wen L."/>
            <person name="He K."/>
            <person name="Yang H."/>
        </authorList>
    </citation>
    <scope>NUCLEOTIDE SEQUENCE [LARGE SCALE GENOMIC DNA]</scope>
    <source>
        <strain evidence="1">ShG14-8</strain>
    </source>
</reference>
<proteinExistence type="predicted"/>